<keyword evidence="4" id="KW-0804">Transcription</keyword>
<gene>
    <name evidence="9" type="ORF">Asru_0265_05</name>
</gene>
<evidence type="ECO:0000256" key="7">
    <source>
        <dbReference type="SAM" id="SignalP"/>
    </source>
</evidence>
<dbReference type="SUPFAM" id="SSF53850">
    <property type="entry name" value="Periplasmic binding protein-like II"/>
    <property type="match status" value="1"/>
</dbReference>
<dbReference type="InterPro" id="IPR036388">
    <property type="entry name" value="WH-like_DNA-bd_sf"/>
</dbReference>
<dbReference type="InterPro" id="IPR005119">
    <property type="entry name" value="LysR_subst-bd"/>
</dbReference>
<evidence type="ECO:0000256" key="4">
    <source>
        <dbReference type="ARBA" id="ARBA00023163"/>
    </source>
</evidence>
<comment type="caution">
    <text evidence="9">The sequence shown here is derived from an EMBL/GenBank/DDBJ whole genome shotgun (WGS) entry which is preliminary data.</text>
</comment>
<dbReference type="EMBL" id="BANB01000265">
    <property type="protein sequence ID" value="GAN77257.1"/>
    <property type="molecule type" value="Genomic_DNA"/>
</dbReference>
<keyword evidence="3" id="KW-0238">DNA-binding</keyword>
<proteinExistence type="inferred from homology"/>
<sequence length="308" mass="33623">MVMRNVTLRQLRMLAAVVRHGSVTAAAQAMAVTAPAITMQLRQLQDDVGLALIERSPGGMTPTAAGLEMTRALTRIDAALEECKATLAGFRDAAHGAVSVGVVSTAKYFAPRALAGFRRLHPGIEMKLTVGNRAAIVEALRRHDIDVAVTGRPPEELPMEADVIGEHPHVVIAPPDHPLVFQRRIDPAELAGETFLMREPASGSRQLMERFFAEAGITVRMGMQIDSNETIKQAVIAGLGIAFISAHTIEAEVGTRRLIVLDIQGLPLRRQWFAVHLRDRPLMPAAHLLQQFLTREGRRYLPGLVETI</sequence>
<dbReference type="AlphaFoldDB" id="A0A0D6P6H3"/>
<dbReference type="SUPFAM" id="SSF46785">
    <property type="entry name" value="Winged helix' DNA-binding domain"/>
    <property type="match status" value="1"/>
</dbReference>
<organism evidence="9 10">
    <name type="scientific">Acidisphaera rubrifaciens HS-AP3</name>
    <dbReference type="NCBI Taxonomy" id="1231350"/>
    <lineage>
        <taxon>Bacteria</taxon>
        <taxon>Pseudomonadati</taxon>
        <taxon>Pseudomonadota</taxon>
        <taxon>Alphaproteobacteria</taxon>
        <taxon>Acetobacterales</taxon>
        <taxon>Acetobacteraceae</taxon>
        <taxon>Acidisphaera</taxon>
    </lineage>
</organism>
<dbReference type="PANTHER" id="PTHR30126">
    <property type="entry name" value="HTH-TYPE TRANSCRIPTIONAL REGULATOR"/>
    <property type="match status" value="1"/>
</dbReference>
<feature type="signal peptide" evidence="7">
    <location>
        <begin position="1"/>
        <end position="25"/>
    </location>
</feature>
<dbReference type="GO" id="GO:0003700">
    <property type="term" value="F:DNA-binding transcription factor activity"/>
    <property type="evidence" value="ECO:0007669"/>
    <property type="project" value="InterPro"/>
</dbReference>
<dbReference type="PROSITE" id="PS50931">
    <property type="entry name" value="HTH_LYSR"/>
    <property type="match status" value="1"/>
</dbReference>
<evidence type="ECO:0000313" key="9">
    <source>
        <dbReference type="EMBL" id="GAN77257.1"/>
    </source>
</evidence>
<evidence type="ECO:0000256" key="3">
    <source>
        <dbReference type="ARBA" id="ARBA00023125"/>
    </source>
</evidence>
<dbReference type="Pfam" id="PF03466">
    <property type="entry name" value="LysR_substrate"/>
    <property type="match status" value="1"/>
</dbReference>
<evidence type="ECO:0000256" key="5">
    <source>
        <dbReference type="ARBA" id="ARBA00039279"/>
    </source>
</evidence>
<evidence type="ECO:0000256" key="1">
    <source>
        <dbReference type="ARBA" id="ARBA00009437"/>
    </source>
</evidence>
<dbReference type="Proteomes" id="UP000032680">
    <property type="component" value="Unassembled WGS sequence"/>
</dbReference>
<comment type="similarity">
    <text evidence="1">Belongs to the LysR transcriptional regulatory family.</text>
</comment>
<dbReference type="Gene3D" id="1.10.10.10">
    <property type="entry name" value="Winged helix-like DNA-binding domain superfamily/Winged helix DNA-binding domain"/>
    <property type="match status" value="1"/>
</dbReference>
<reference evidence="9 10" key="1">
    <citation type="submission" date="2012-11" db="EMBL/GenBank/DDBJ databases">
        <title>Whole genome sequence of Acidisphaera rubrifaciens HS-AP3.</title>
        <authorList>
            <person name="Azuma Y."/>
            <person name="Higashiura N."/>
            <person name="Hirakawa H."/>
            <person name="Matsushita K."/>
        </authorList>
    </citation>
    <scope>NUCLEOTIDE SEQUENCE [LARGE SCALE GENOMIC DNA]</scope>
    <source>
        <strain evidence="9 10">HS-AP3</strain>
    </source>
</reference>
<dbReference type="Pfam" id="PF00126">
    <property type="entry name" value="HTH_1"/>
    <property type="match status" value="1"/>
</dbReference>
<dbReference type="InterPro" id="IPR036390">
    <property type="entry name" value="WH_DNA-bd_sf"/>
</dbReference>
<keyword evidence="7" id="KW-0732">Signal</keyword>
<feature type="chain" id="PRO_5002309567" description="HTH-type transcriptional regulator CbbR" evidence="7">
    <location>
        <begin position="26"/>
        <end position="308"/>
    </location>
</feature>
<dbReference type="Gene3D" id="3.40.190.10">
    <property type="entry name" value="Periplasmic binding protein-like II"/>
    <property type="match status" value="2"/>
</dbReference>
<dbReference type="PANTHER" id="PTHR30126:SF5">
    <property type="entry name" value="HTH-TYPE TRANSCRIPTIONAL ACTIVATOR CMPR"/>
    <property type="match status" value="1"/>
</dbReference>
<evidence type="ECO:0000259" key="8">
    <source>
        <dbReference type="PROSITE" id="PS50931"/>
    </source>
</evidence>
<evidence type="ECO:0000256" key="6">
    <source>
        <dbReference type="ARBA" id="ARBA00043141"/>
    </source>
</evidence>
<name>A0A0D6P6H3_9PROT</name>
<protein>
    <recommendedName>
        <fullName evidence="5">HTH-type transcriptional regulator CbbR</fullName>
    </recommendedName>
    <alternativeName>
        <fullName evidence="6">RuBisCO operon transcriptional regulator</fullName>
    </alternativeName>
</protein>
<keyword evidence="2" id="KW-0805">Transcription regulation</keyword>
<dbReference type="GO" id="GO:0000976">
    <property type="term" value="F:transcription cis-regulatory region binding"/>
    <property type="evidence" value="ECO:0007669"/>
    <property type="project" value="TreeGrafter"/>
</dbReference>
<evidence type="ECO:0000256" key="2">
    <source>
        <dbReference type="ARBA" id="ARBA00023015"/>
    </source>
</evidence>
<feature type="domain" description="HTH lysR-type" evidence="8">
    <location>
        <begin position="6"/>
        <end position="63"/>
    </location>
</feature>
<dbReference type="InterPro" id="IPR000847">
    <property type="entry name" value="LysR_HTH_N"/>
</dbReference>
<evidence type="ECO:0000313" key="10">
    <source>
        <dbReference type="Proteomes" id="UP000032680"/>
    </source>
</evidence>
<dbReference type="RefSeq" id="WP_241771157.1">
    <property type="nucleotide sequence ID" value="NZ_BANB01000265.1"/>
</dbReference>
<keyword evidence="10" id="KW-1185">Reference proteome</keyword>
<accession>A0A0D6P6H3</accession>
<dbReference type="CDD" id="cd08419">
    <property type="entry name" value="PBP2_CbbR_RubisCO_like"/>
    <property type="match status" value="1"/>
</dbReference>